<dbReference type="CDD" id="cd06127">
    <property type="entry name" value="DEDDh"/>
    <property type="match status" value="1"/>
</dbReference>
<dbReference type="Proteomes" id="UP000477680">
    <property type="component" value="Chromosome"/>
</dbReference>
<dbReference type="PANTHER" id="PTHR30231">
    <property type="entry name" value="DNA POLYMERASE III SUBUNIT EPSILON"/>
    <property type="match status" value="1"/>
</dbReference>
<dbReference type="InterPro" id="IPR013520">
    <property type="entry name" value="Ribonucl_H"/>
</dbReference>
<evidence type="ECO:0000256" key="2">
    <source>
        <dbReference type="ARBA" id="ARBA00022801"/>
    </source>
</evidence>
<dbReference type="Pfam" id="PF00929">
    <property type="entry name" value="RNase_T"/>
    <property type="match status" value="1"/>
</dbReference>
<dbReference type="GO" id="GO:0005829">
    <property type="term" value="C:cytosol"/>
    <property type="evidence" value="ECO:0007669"/>
    <property type="project" value="TreeGrafter"/>
</dbReference>
<dbReference type="KEGG" id="kim:G3T16_16355"/>
<evidence type="ECO:0000313" key="6">
    <source>
        <dbReference type="Proteomes" id="UP000477680"/>
    </source>
</evidence>
<accession>A0A6C0U3I4</accession>
<organism evidence="5 6">
    <name type="scientific">Kineobactrum salinum</name>
    <dbReference type="NCBI Taxonomy" id="2708301"/>
    <lineage>
        <taxon>Bacteria</taxon>
        <taxon>Pseudomonadati</taxon>
        <taxon>Pseudomonadota</taxon>
        <taxon>Gammaproteobacteria</taxon>
        <taxon>Cellvibrionales</taxon>
        <taxon>Halieaceae</taxon>
        <taxon>Kineobactrum</taxon>
    </lineage>
</organism>
<sequence length="222" mass="24853">MWGLRWRRLYWRRHLQPGPLADCWAEPLPPPGRDWRQQPFLVCDGEMSALDPQRGELLSLGWVRIEAGRIVLASATELLLRAQHSVGQSATVHQLRDCDLQTGLTPAEALQQLLVAARGCVLVFHHAALDLAYLDRIGRASFGAPLLLPVVDTLQLERRQLQRRGHLLARGDLSLARCRARYRLPPLPAHRALHDALAAAELLLAQVQRRATGGSLVLDQLR</sequence>
<dbReference type="GO" id="GO:0006259">
    <property type="term" value="P:DNA metabolic process"/>
    <property type="evidence" value="ECO:0007669"/>
    <property type="project" value="UniProtKB-ARBA"/>
</dbReference>
<keyword evidence="2" id="KW-0378">Hydrolase</keyword>
<protein>
    <submittedName>
        <fullName evidence="5">3'-5' exonuclease</fullName>
    </submittedName>
</protein>
<gene>
    <name evidence="5" type="ORF">G3T16_16355</name>
</gene>
<dbReference type="Gene3D" id="3.30.420.10">
    <property type="entry name" value="Ribonuclease H-like superfamily/Ribonuclease H"/>
    <property type="match status" value="1"/>
</dbReference>
<dbReference type="InterPro" id="IPR012337">
    <property type="entry name" value="RNaseH-like_sf"/>
</dbReference>
<name>A0A6C0U3I4_9GAMM</name>
<evidence type="ECO:0000256" key="1">
    <source>
        <dbReference type="ARBA" id="ARBA00022722"/>
    </source>
</evidence>
<dbReference type="RefSeq" id="WP_163496166.1">
    <property type="nucleotide sequence ID" value="NZ_CP048711.1"/>
</dbReference>
<dbReference type="SMART" id="SM00479">
    <property type="entry name" value="EXOIII"/>
    <property type="match status" value="1"/>
</dbReference>
<dbReference type="PANTHER" id="PTHR30231:SF4">
    <property type="entry name" value="PROTEIN NEN2"/>
    <property type="match status" value="1"/>
</dbReference>
<dbReference type="GO" id="GO:0008408">
    <property type="term" value="F:3'-5' exonuclease activity"/>
    <property type="evidence" value="ECO:0007669"/>
    <property type="project" value="TreeGrafter"/>
</dbReference>
<dbReference type="SUPFAM" id="SSF53098">
    <property type="entry name" value="Ribonuclease H-like"/>
    <property type="match status" value="1"/>
</dbReference>
<dbReference type="GO" id="GO:0003676">
    <property type="term" value="F:nucleic acid binding"/>
    <property type="evidence" value="ECO:0007669"/>
    <property type="project" value="InterPro"/>
</dbReference>
<reference evidence="5 6" key="1">
    <citation type="submission" date="2020-02" db="EMBL/GenBank/DDBJ databases">
        <title>Genome sequencing for Kineobactrum sp. M2.</title>
        <authorList>
            <person name="Park S.-J."/>
        </authorList>
    </citation>
    <scope>NUCLEOTIDE SEQUENCE [LARGE SCALE GENOMIC DNA]</scope>
    <source>
        <strain evidence="5 6">M2</strain>
    </source>
</reference>
<dbReference type="AlphaFoldDB" id="A0A6C0U3I4"/>
<keyword evidence="6" id="KW-1185">Reference proteome</keyword>
<feature type="domain" description="Exonuclease" evidence="4">
    <location>
        <begin position="39"/>
        <end position="212"/>
    </location>
</feature>
<keyword evidence="1" id="KW-0540">Nuclease</keyword>
<evidence type="ECO:0000313" key="5">
    <source>
        <dbReference type="EMBL" id="QIB66732.1"/>
    </source>
</evidence>
<evidence type="ECO:0000259" key="4">
    <source>
        <dbReference type="SMART" id="SM00479"/>
    </source>
</evidence>
<dbReference type="EMBL" id="CP048711">
    <property type="protein sequence ID" value="QIB66732.1"/>
    <property type="molecule type" value="Genomic_DNA"/>
</dbReference>
<evidence type="ECO:0000256" key="3">
    <source>
        <dbReference type="ARBA" id="ARBA00022839"/>
    </source>
</evidence>
<keyword evidence="3 5" id="KW-0269">Exonuclease</keyword>
<proteinExistence type="predicted"/>
<dbReference type="InterPro" id="IPR036397">
    <property type="entry name" value="RNaseH_sf"/>
</dbReference>